<evidence type="ECO:0000313" key="2">
    <source>
        <dbReference type="Proteomes" id="UP000790709"/>
    </source>
</evidence>
<keyword evidence="2" id="KW-1185">Reference proteome</keyword>
<evidence type="ECO:0000313" key="1">
    <source>
        <dbReference type="EMBL" id="KAH7916962.1"/>
    </source>
</evidence>
<dbReference type="EMBL" id="MU267407">
    <property type="protein sequence ID" value="KAH7916962.1"/>
    <property type="molecule type" value="Genomic_DNA"/>
</dbReference>
<name>A0ACB8AUP4_9AGAM</name>
<proteinExistence type="predicted"/>
<accession>A0ACB8AUP4</accession>
<protein>
    <submittedName>
        <fullName evidence="1">Uncharacterized protein</fullName>
    </submittedName>
</protein>
<reference evidence="1" key="1">
    <citation type="journal article" date="2021" name="New Phytol.">
        <title>Evolutionary innovations through gain and loss of genes in the ectomycorrhizal Boletales.</title>
        <authorList>
            <person name="Wu G."/>
            <person name="Miyauchi S."/>
            <person name="Morin E."/>
            <person name="Kuo A."/>
            <person name="Drula E."/>
            <person name="Varga T."/>
            <person name="Kohler A."/>
            <person name="Feng B."/>
            <person name="Cao Y."/>
            <person name="Lipzen A."/>
            <person name="Daum C."/>
            <person name="Hundley H."/>
            <person name="Pangilinan J."/>
            <person name="Johnson J."/>
            <person name="Barry K."/>
            <person name="LaButti K."/>
            <person name="Ng V."/>
            <person name="Ahrendt S."/>
            <person name="Min B."/>
            <person name="Choi I.G."/>
            <person name="Park H."/>
            <person name="Plett J.M."/>
            <person name="Magnuson J."/>
            <person name="Spatafora J.W."/>
            <person name="Nagy L.G."/>
            <person name="Henrissat B."/>
            <person name="Grigoriev I.V."/>
            <person name="Yang Z.L."/>
            <person name="Xu J."/>
            <person name="Martin F.M."/>
        </authorList>
    </citation>
    <scope>NUCLEOTIDE SEQUENCE</scope>
    <source>
        <strain evidence="1">KUC20120723A-06</strain>
    </source>
</reference>
<gene>
    <name evidence="1" type="ORF">BV22DRAFT_1027165</name>
</gene>
<comment type="caution">
    <text evidence="1">The sequence shown here is derived from an EMBL/GenBank/DDBJ whole genome shotgun (WGS) entry which is preliminary data.</text>
</comment>
<sequence>LRIHLFDRAGAIYSRPYNIHDHPHVLIRLLCLAMVAPSEALGYDPTILITTIRVGPRTLIVLNKIISSDLIRGRATSCWRVRDNEGDQYVVKDCWTNVTRITREVDILKATAGVRGVPKLIDTWKVEINGEPDVTSSRRPPFLVQNYPDTVIDTQNVATKVIAEIRQHHRLLMKPVGTPLPNVSSLLELVSCMLDVLDGKWLYSVRWTRLTVAASARETCAPRDFASRH</sequence>
<dbReference type="Proteomes" id="UP000790709">
    <property type="component" value="Unassembled WGS sequence"/>
</dbReference>
<organism evidence="1 2">
    <name type="scientific">Leucogyrophana mollusca</name>
    <dbReference type="NCBI Taxonomy" id="85980"/>
    <lineage>
        <taxon>Eukaryota</taxon>
        <taxon>Fungi</taxon>
        <taxon>Dikarya</taxon>
        <taxon>Basidiomycota</taxon>
        <taxon>Agaricomycotina</taxon>
        <taxon>Agaricomycetes</taxon>
        <taxon>Agaricomycetidae</taxon>
        <taxon>Boletales</taxon>
        <taxon>Boletales incertae sedis</taxon>
        <taxon>Leucogyrophana</taxon>
    </lineage>
</organism>
<feature type="non-terminal residue" evidence="1">
    <location>
        <position position="1"/>
    </location>
</feature>